<sequence length="53" mass="6132">MKTISREGNCWQFKHFIYHLTYIRSSSLVPDFDDAAVPRALYDLLSAFPIISP</sequence>
<proteinExistence type="predicted"/>
<protein>
    <submittedName>
        <fullName evidence="1">Uncharacterized protein</fullName>
    </submittedName>
</protein>
<gene>
    <name evidence="1" type="ORF">SLEP1_g25067</name>
</gene>
<dbReference type="Proteomes" id="UP001054252">
    <property type="component" value="Unassembled WGS sequence"/>
</dbReference>
<reference evidence="1 2" key="1">
    <citation type="journal article" date="2021" name="Commun. Biol.">
        <title>The genome of Shorea leprosula (Dipterocarpaceae) highlights the ecological relevance of drought in aseasonal tropical rainforests.</title>
        <authorList>
            <person name="Ng K.K.S."/>
            <person name="Kobayashi M.J."/>
            <person name="Fawcett J.A."/>
            <person name="Hatakeyama M."/>
            <person name="Paape T."/>
            <person name="Ng C.H."/>
            <person name="Ang C.C."/>
            <person name="Tnah L.H."/>
            <person name="Lee C.T."/>
            <person name="Nishiyama T."/>
            <person name="Sese J."/>
            <person name="O'Brien M.J."/>
            <person name="Copetti D."/>
            <person name="Mohd Noor M.I."/>
            <person name="Ong R.C."/>
            <person name="Putra M."/>
            <person name="Sireger I.Z."/>
            <person name="Indrioko S."/>
            <person name="Kosugi Y."/>
            <person name="Izuno A."/>
            <person name="Isagi Y."/>
            <person name="Lee S.L."/>
            <person name="Shimizu K.K."/>
        </authorList>
    </citation>
    <scope>NUCLEOTIDE SEQUENCE [LARGE SCALE GENOMIC DNA]</scope>
    <source>
        <strain evidence="1">214</strain>
    </source>
</reference>
<keyword evidence="2" id="KW-1185">Reference proteome</keyword>
<accession>A0AAV5JT93</accession>
<dbReference type="EMBL" id="BPVZ01000040">
    <property type="protein sequence ID" value="GKV14156.1"/>
    <property type="molecule type" value="Genomic_DNA"/>
</dbReference>
<evidence type="ECO:0000313" key="2">
    <source>
        <dbReference type="Proteomes" id="UP001054252"/>
    </source>
</evidence>
<comment type="caution">
    <text evidence="1">The sequence shown here is derived from an EMBL/GenBank/DDBJ whole genome shotgun (WGS) entry which is preliminary data.</text>
</comment>
<name>A0AAV5JT93_9ROSI</name>
<evidence type="ECO:0000313" key="1">
    <source>
        <dbReference type="EMBL" id="GKV14156.1"/>
    </source>
</evidence>
<organism evidence="1 2">
    <name type="scientific">Rubroshorea leprosula</name>
    <dbReference type="NCBI Taxonomy" id="152421"/>
    <lineage>
        <taxon>Eukaryota</taxon>
        <taxon>Viridiplantae</taxon>
        <taxon>Streptophyta</taxon>
        <taxon>Embryophyta</taxon>
        <taxon>Tracheophyta</taxon>
        <taxon>Spermatophyta</taxon>
        <taxon>Magnoliopsida</taxon>
        <taxon>eudicotyledons</taxon>
        <taxon>Gunneridae</taxon>
        <taxon>Pentapetalae</taxon>
        <taxon>rosids</taxon>
        <taxon>malvids</taxon>
        <taxon>Malvales</taxon>
        <taxon>Dipterocarpaceae</taxon>
        <taxon>Rubroshorea</taxon>
    </lineage>
</organism>
<dbReference type="AlphaFoldDB" id="A0AAV5JT93"/>